<keyword evidence="1" id="KW-1133">Transmembrane helix</keyword>
<evidence type="ECO:0000256" key="1">
    <source>
        <dbReference type="SAM" id="Phobius"/>
    </source>
</evidence>
<evidence type="ECO:0000313" key="2">
    <source>
        <dbReference type="EMBL" id="SDP33840.1"/>
    </source>
</evidence>
<keyword evidence="1" id="KW-0472">Membrane</keyword>
<feature type="transmembrane region" description="Helical" evidence="1">
    <location>
        <begin position="116"/>
        <end position="141"/>
    </location>
</feature>
<dbReference type="Proteomes" id="UP000199497">
    <property type="component" value="Unassembled WGS sequence"/>
</dbReference>
<gene>
    <name evidence="2" type="ORF">SAMN04487905_103261</name>
</gene>
<evidence type="ECO:0000313" key="3">
    <source>
        <dbReference type="Proteomes" id="UP000199497"/>
    </source>
</evidence>
<dbReference type="OrthoDB" id="4337012at2"/>
<keyword evidence="3" id="KW-1185">Reference proteome</keyword>
<dbReference type="STRING" id="405564.SAMN04487905_103261"/>
<sequence>MTATTDAGGQRGPFGAGFELFADMLGIGVATTLASLPVVTAPAAVSTACGQLRARSGGRRSTDGTGYFRALARRLCGPRGPADLLAGAVSVLVVALLAVDALLLRSTRGVIPGTGIVTVTLILLTASLAALCLRTVALPMSEHGWRPALRLAVRASALDPLGSVLLVMAVAVAALCVWMLPVLAVLILGPLSLAATAVQARSPNH</sequence>
<name>A0A1H0RWN9_9ACTN</name>
<reference evidence="3" key="1">
    <citation type="submission" date="2016-10" db="EMBL/GenBank/DDBJ databases">
        <authorList>
            <person name="Varghese N."/>
            <person name="Submissions S."/>
        </authorList>
    </citation>
    <scope>NUCLEOTIDE SEQUENCE [LARGE SCALE GENOMIC DNA]</scope>
    <source>
        <strain evidence="3">DSM 46732</strain>
    </source>
</reference>
<feature type="transmembrane region" description="Helical" evidence="1">
    <location>
        <begin position="84"/>
        <end position="104"/>
    </location>
</feature>
<feature type="transmembrane region" description="Helical" evidence="1">
    <location>
        <begin position="161"/>
        <end position="188"/>
    </location>
</feature>
<keyword evidence="1" id="KW-0812">Transmembrane</keyword>
<dbReference type="AlphaFoldDB" id="A0A1H0RWN9"/>
<protein>
    <submittedName>
        <fullName evidence="2">Uncharacterized protein</fullName>
    </submittedName>
</protein>
<dbReference type="EMBL" id="FNJR01000003">
    <property type="protein sequence ID" value="SDP33840.1"/>
    <property type="molecule type" value="Genomic_DNA"/>
</dbReference>
<organism evidence="2 3">
    <name type="scientific">Actinopolyspora xinjiangensis</name>
    <dbReference type="NCBI Taxonomy" id="405564"/>
    <lineage>
        <taxon>Bacteria</taxon>
        <taxon>Bacillati</taxon>
        <taxon>Actinomycetota</taxon>
        <taxon>Actinomycetes</taxon>
        <taxon>Actinopolysporales</taxon>
        <taxon>Actinopolysporaceae</taxon>
        <taxon>Actinopolyspora</taxon>
    </lineage>
</organism>
<accession>A0A1H0RWN9</accession>
<proteinExistence type="predicted"/>
<dbReference type="RefSeq" id="WP_092599126.1">
    <property type="nucleotide sequence ID" value="NZ_FNJR01000003.1"/>
</dbReference>